<proteinExistence type="predicted"/>
<evidence type="ECO:0000256" key="1">
    <source>
        <dbReference type="SAM" id="MobiDB-lite"/>
    </source>
</evidence>
<dbReference type="AlphaFoldDB" id="A0AA88XKZ2"/>
<gene>
    <name evidence="2" type="ORF">FSP39_010560</name>
</gene>
<reference evidence="2" key="1">
    <citation type="submission" date="2019-08" db="EMBL/GenBank/DDBJ databases">
        <title>The improved chromosome-level genome for the pearl oyster Pinctada fucata martensii using PacBio sequencing and Hi-C.</title>
        <authorList>
            <person name="Zheng Z."/>
        </authorList>
    </citation>
    <scope>NUCLEOTIDE SEQUENCE</scope>
    <source>
        <strain evidence="2">ZZ-2019</strain>
        <tissue evidence="2">Adductor muscle</tissue>
    </source>
</reference>
<dbReference type="Proteomes" id="UP001186944">
    <property type="component" value="Unassembled WGS sequence"/>
</dbReference>
<accession>A0AA88XKZ2</accession>
<comment type="caution">
    <text evidence="2">The sequence shown here is derived from an EMBL/GenBank/DDBJ whole genome shotgun (WGS) entry which is preliminary data.</text>
</comment>
<name>A0AA88XKZ2_PINIB</name>
<evidence type="ECO:0000313" key="3">
    <source>
        <dbReference type="Proteomes" id="UP001186944"/>
    </source>
</evidence>
<keyword evidence="3" id="KW-1185">Reference proteome</keyword>
<dbReference type="EMBL" id="VSWD01000014">
    <property type="protein sequence ID" value="KAK3082977.1"/>
    <property type="molecule type" value="Genomic_DNA"/>
</dbReference>
<evidence type="ECO:0000313" key="2">
    <source>
        <dbReference type="EMBL" id="KAK3082977.1"/>
    </source>
</evidence>
<organism evidence="2 3">
    <name type="scientific">Pinctada imbricata</name>
    <name type="common">Atlantic pearl-oyster</name>
    <name type="synonym">Pinctada martensii</name>
    <dbReference type="NCBI Taxonomy" id="66713"/>
    <lineage>
        <taxon>Eukaryota</taxon>
        <taxon>Metazoa</taxon>
        <taxon>Spiralia</taxon>
        <taxon>Lophotrochozoa</taxon>
        <taxon>Mollusca</taxon>
        <taxon>Bivalvia</taxon>
        <taxon>Autobranchia</taxon>
        <taxon>Pteriomorphia</taxon>
        <taxon>Pterioida</taxon>
        <taxon>Pterioidea</taxon>
        <taxon>Pteriidae</taxon>
        <taxon>Pinctada</taxon>
    </lineage>
</organism>
<protein>
    <submittedName>
        <fullName evidence="2">Uncharacterized protein</fullName>
    </submittedName>
</protein>
<sequence>MIFRYTPNIDPFIKQYIKQPESAIDPCGHEGKKPLVPIDRSSHEESPCNIIYHSKVMAKEKMLEKGLDIYIKSRRPATITNANGRRGGVVEIQGVDSFIPDLPARAMRLQGMLFEPAVPPIFSGFPFTQFTPYVPGDRSNHNAGQMFPRRNFHSNISSRDSNDTMQGIPDDFWEPVSEEEISLMRNPARYHRDRQYYESPMSGQYDDTRNDGRTRIVPIEIDGEEYINISDDEDCCIVPSGRERENVNNNGKSLRNCEVDTDQSDLRTGRKHSTPSKDKIRSSSENCFEIDTSKRMKNGKSVTPILKTQQSSGSKPLFDSKEEEVQFNELVQFFSDDPSDQSDSTSKVQVILRRHQVIRPIT</sequence>
<feature type="region of interest" description="Disordered" evidence="1">
    <location>
        <begin position="242"/>
        <end position="283"/>
    </location>
</feature>